<dbReference type="EMBL" id="KQ242239">
    <property type="protein sequence ID" value="KNC79820.1"/>
    <property type="molecule type" value="Genomic_DNA"/>
</dbReference>
<dbReference type="Proteomes" id="UP000054560">
    <property type="component" value="Unassembled WGS sequence"/>
</dbReference>
<dbReference type="GeneID" id="25908305"/>
<name>A0A0L0FSR1_9EUKA</name>
<sequence>MVWTPGQDMERLRRSILGGDEAADIVLMPKVALLLTLTPSAGGRLPSSSPSMRASREGTSSILANGSGTPAESHIPSGPSEFSLIIDLVASNRALSLSVPDLVFGVEYARCGCNCSCGCVCTLLGYACELMYACGSGGECTTPCPPEFLLLRFTLKVPLITSSRSSRSSRYCCK</sequence>
<gene>
    <name evidence="1" type="ORF">SARC_07801</name>
</gene>
<reference evidence="1 2" key="1">
    <citation type="submission" date="2011-02" db="EMBL/GenBank/DDBJ databases">
        <title>The Genome Sequence of Sphaeroforma arctica JP610.</title>
        <authorList>
            <consortium name="The Broad Institute Genome Sequencing Platform"/>
            <person name="Russ C."/>
            <person name="Cuomo C."/>
            <person name="Young S.K."/>
            <person name="Zeng Q."/>
            <person name="Gargeya S."/>
            <person name="Alvarado L."/>
            <person name="Berlin A."/>
            <person name="Chapman S.B."/>
            <person name="Chen Z."/>
            <person name="Freedman E."/>
            <person name="Gellesch M."/>
            <person name="Goldberg J."/>
            <person name="Griggs A."/>
            <person name="Gujja S."/>
            <person name="Heilman E."/>
            <person name="Heiman D."/>
            <person name="Howarth C."/>
            <person name="Mehta T."/>
            <person name="Neiman D."/>
            <person name="Pearson M."/>
            <person name="Roberts A."/>
            <person name="Saif S."/>
            <person name="Shea T."/>
            <person name="Shenoy N."/>
            <person name="Sisk P."/>
            <person name="Stolte C."/>
            <person name="Sykes S."/>
            <person name="White J."/>
            <person name="Yandava C."/>
            <person name="Burger G."/>
            <person name="Gray M.W."/>
            <person name="Holland P.W.H."/>
            <person name="King N."/>
            <person name="Lang F.B.F."/>
            <person name="Roger A.J."/>
            <person name="Ruiz-Trillo I."/>
            <person name="Haas B."/>
            <person name="Nusbaum C."/>
            <person name="Birren B."/>
        </authorList>
    </citation>
    <scope>NUCLEOTIDE SEQUENCE [LARGE SCALE GENOMIC DNA]</scope>
    <source>
        <strain evidence="1 2">JP610</strain>
    </source>
</reference>
<evidence type="ECO:0000313" key="1">
    <source>
        <dbReference type="EMBL" id="KNC79820.1"/>
    </source>
</evidence>
<proteinExistence type="predicted"/>
<keyword evidence="2" id="KW-1185">Reference proteome</keyword>
<dbReference type="AlphaFoldDB" id="A0A0L0FSR1"/>
<protein>
    <submittedName>
        <fullName evidence="1">Uncharacterized protein</fullName>
    </submittedName>
</protein>
<evidence type="ECO:0000313" key="2">
    <source>
        <dbReference type="Proteomes" id="UP000054560"/>
    </source>
</evidence>
<dbReference type="RefSeq" id="XP_014153722.1">
    <property type="nucleotide sequence ID" value="XM_014298247.1"/>
</dbReference>
<accession>A0A0L0FSR1</accession>
<organism evidence="1 2">
    <name type="scientific">Sphaeroforma arctica JP610</name>
    <dbReference type="NCBI Taxonomy" id="667725"/>
    <lineage>
        <taxon>Eukaryota</taxon>
        <taxon>Ichthyosporea</taxon>
        <taxon>Ichthyophonida</taxon>
        <taxon>Sphaeroforma</taxon>
    </lineage>
</organism>